<feature type="region of interest" description="Disordered" evidence="1">
    <location>
        <begin position="1"/>
        <end position="82"/>
    </location>
</feature>
<proteinExistence type="predicted"/>
<accession>A0ABV5G6Q0</accession>
<gene>
    <name evidence="2" type="ORF">ACFFX0_26900</name>
</gene>
<name>A0ABV5G6Q0_9MICC</name>
<dbReference type="Proteomes" id="UP001589575">
    <property type="component" value="Unassembled WGS sequence"/>
</dbReference>
<evidence type="ECO:0000313" key="3">
    <source>
        <dbReference type="Proteomes" id="UP001589575"/>
    </source>
</evidence>
<dbReference type="EMBL" id="JBHMFI010000002">
    <property type="protein sequence ID" value="MFB9074622.1"/>
    <property type="molecule type" value="Genomic_DNA"/>
</dbReference>
<protein>
    <submittedName>
        <fullName evidence="2">Uncharacterized protein</fullName>
    </submittedName>
</protein>
<evidence type="ECO:0000256" key="1">
    <source>
        <dbReference type="SAM" id="MobiDB-lite"/>
    </source>
</evidence>
<feature type="compositionally biased region" description="Basic and acidic residues" evidence="1">
    <location>
        <begin position="7"/>
        <end position="16"/>
    </location>
</feature>
<organism evidence="2 3">
    <name type="scientific">Citricoccus parietis</name>
    <dbReference type="NCBI Taxonomy" id="592307"/>
    <lineage>
        <taxon>Bacteria</taxon>
        <taxon>Bacillati</taxon>
        <taxon>Actinomycetota</taxon>
        <taxon>Actinomycetes</taxon>
        <taxon>Micrococcales</taxon>
        <taxon>Micrococcaceae</taxon>
        <taxon>Citricoccus</taxon>
    </lineage>
</organism>
<sequence length="82" mass="8282">MGGQEPGHVHGHDGHQQGDLPPGAEGRLQAGPPLVGVDQFDAALPDDLLQPPGPSQSRNVRGGGLGPLEAAVPQQLRENAGG</sequence>
<comment type="caution">
    <text evidence="2">The sequence shown here is derived from an EMBL/GenBank/DDBJ whole genome shotgun (WGS) entry which is preliminary data.</text>
</comment>
<evidence type="ECO:0000313" key="2">
    <source>
        <dbReference type="EMBL" id="MFB9074622.1"/>
    </source>
</evidence>
<keyword evidence="3" id="KW-1185">Reference proteome</keyword>
<reference evidence="2 3" key="1">
    <citation type="submission" date="2024-09" db="EMBL/GenBank/DDBJ databases">
        <authorList>
            <person name="Sun Q."/>
            <person name="Mori K."/>
        </authorList>
    </citation>
    <scope>NUCLEOTIDE SEQUENCE [LARGE SCALE GENOMIC DNA]</scope>
    <source>
        <strain evidence="2 3">CCM 7609</strain>
    </source>
</reference>